<dbReference type="Proteomes" id="UP000192569">
    <property type="component" value="Chromosome I"/>
</dbReference>
<dbReference type="AlphaFoldDB" id="A0A1W1W2G0"/>
<accession>A0A1W1W2G0</accession>
<dbReference type="OrthoDB" id="6193532at2"/>
<gene>
    <name evidence="3" type="ORF">SAMN00808754_3080</name>
</gene>
<feature type="domain" description="CoA-binding" evidence="2">
    <location>
        <begin position="189"/>
        <end position="282"/>
    </location>
</feature>
<dbReference type="GO" id="GO:0004775">
    <property type="term" value="F:succinate-CoA ligase (ADP-forming) activity"/>
    <property type="evidence" value="ECO:0007669"/>
    <property type="project" value="TreeGrafter"/>
</dbReference>
<feature type="domain" description="ATP-citrate synthase/succinyl-CoA ligase C-terminal" evidence="1">
    <location>
        <begin position="345"/>
        <end position="504"/>
    </location>
</feature>
<dbReference type="NCBIfam" id="NF004760">
    <property type="entry name" value="PRK06091.1"/>
    <property type="match status" value="1"/>
</dbReference>
<keyword evidence="4" id="KW-1185">Reference proteome</keyword>
<dbReference type="GO" id="GO:0004776">
    <property type="term" value="F:succinate-CoA ligase (GDP-forming) activity"/>
    <property type="evidence" value="ECO:0007669"/>
    <property type="project" value="TreeGrafter"/>
</dbReference>
<dbReference type="Gene3D" id="3.40.50.720">
    <property type="entry name" value="NAD(P)-binding Rossmann-like Domain"/>
    <property type="match status" value="1"/>
</dbReference>
<reference evidence="3 4" key="1">
    <citation type="submission" date="2017-04" db="EMBL/GenBank/DDBJ databases">
        <authorList>
            <person name="Afonso C.L."/>
            <person name="Miller P.J."/>
            <person name="Scott M.A."/>
            <person name="Spackman E."/>
            <person name="Goraichik I."/>
            <person name="Dimitrov K.M."/>
            <person name="Suarez D.L."/>
            <person name="Swayne D.E."/>
        </authorList>
    </citation>
    <scope>NUCLEOTIDE SEQUENCE [LARGE SCALE GENOMIC DNA]</scope>
    <source>
        <strain evidence="3 4">ToBE</strain>
    </source>
</reference>
<dbReference type="InterPro" id="IPR005811">
    <property type="entry name" value="SUCC_ACL_C"/>
</dbReference>
<dbReference type="InterPro" id="IPR016102">
    <property type="entry name" value="Succinyl-CoA_synth-like"/>
</dbReference>
<dbReference type="GO" id="GO:0006099">
    <property type="term" value="P:tricarboxylic acid cycle"/>
    <property type="evidence" value="ECO:0007669"/>
    <property type="project" value="TreeGrafter"/>
</dbReference>
<dbReference type="Gene3D" id="3.40.50.261">
    <property type="entry name" value="Succinyl-CoA synthetase domains"/>
    <property type="match status" value="2"/>
</dbReference>
<dbReference type="Pfam" id="PF00549">
    <property type="entry name" value="Ligase_CoA"/>
    <property type="match status" value="1"/>
</dbReference>
<evidence type="ECO:0000313" key="4">
    <source>
        <dbReference type="Proteomes" id="UP000192569"/>
    </source>
</evidence>
<dbReference type="EMBL" id="LT838272">
    <property type="protein sequence ID" value="SMB99776.1"/>
    <property type="molecule type" value="Genomic_DNA"/>
</dbReference>
<dbReference type="InterPro" id="IPR003781">
    <property type="entry name" value="CoA-bd"/>
</dbReference>
<dbReference type="GO" id="GO:0005829">
    <property type="term" value="C:cytosol"/>
    <property type="evidence" value="ECO:0007669"/>
    <property type="project" value="TreeGrafter"/>
</dbReference>
<evidence type="ECO:0000259" key="2">
    <source>
        <dbReference type="Pfam" id="PF02629"/>
    </source>
</evidence>
<dbReference type="STRING" id="698762.SAMN00808754_3080"/>
<organism evidence="3 4">
    <name type="scientific">Thermanaeromonas toyohensis ToBE</name>
    <dbReference type="NCBI Taxonomy" id="698762"/>
    <lineage>
        <taxon>Bacteria</taxon>
        <taxon>Bacillati</taxon>
        <taxon>Bacillota</taxon>
        <taxon>Clostridia</taxon>
        <taxon>Neomoorellales</taxon>
        <taxon>Neomoorellaceae</taxon>
        <taxon>Thermanaeromonas</taxon>
    </lineage>
</organism>
<dbReference type="SUPFAM" id="SSF51735">
    <property type="entry name" value="NAD(P)-binding Rossmann-fold domains"/>
    <property type="match status" value="1"/>
</dbReference>
<dbReference type="SUPFAM" id="SSF52210">
    <property type="entry name" value="Succinyl-CoA synthetase domains"/>
    <property type="match status" value="2"/>
</dbReference>
<name>A0A1W1W2G0_9FIRM</name>
<evidence type="ECO:0000259" key="1">
    <source>
        <dbReference type="Pfam" id="PF00549"/>
    </source>
</evidence>
<protein>
    <submittedName>
        <fullName evidence="3">CoA binding domain-containing protein</fullName>
    </submittedName>
</protein>
<dbReference type="InterPro" id="IPR036291">
    <property type="entry name" value="NAD(P)-bd_dom_sf"/>
</dbReference>
<evidence type="ECO:0000313" key="3">
    <source>
        <dbReference type="EMBL" id="SMB99776.1"/>
    </source>
</evidence>
<sequence>MFKRITVRHNSYYDSVTLMSLTQEIQRLPGIREALVGMATDLNKESLKGMGFYTPEVEKAAATDLLIALGAESEEALYEAEELIEEKLAPRVQSRAAGQEEIYNSLEEAVLEGAGIAAISVPGAYAAREARKALEHGLHVFLFSDNVSLEEEVMLKKLAQEKGLLVMGPDCGTAVVGGLGLGFANKVRPGHIGIVAASGTGLQQVLAVIDRLGEGITHAIGTGGRDLRQEVGGITTLLALEMLEQDENTKVKVVISKPPAPEVREKVVRALEEGSKPAVVCFMGEMGGEDRGKVKFARSLEEAAVLACSMVSGKERSLYYQEKDIEELARDLTGGRPVRGYLRGLYCGGTLCDETLTFLAHKGIPVYSNVAWEPELLLKSPEESRAHSCLDLGDDYFTRGRPHPMLEPGLRVPRYLKEAQDEEVAILLFDVVLGFGCHPDPAGVTAEAVREATRIARQSGRQLIQIAVLVGTEGDPQGLREQEKILREAGATVLYSNYAAAQLVARLIQGSLSS</sequence>
<proteinExistence type="predicted"/>
<dbReference type="Pfam" id="PF02629">
    <property type="entry name" value="CoA_binding"/>
    <property type="match status" value="1"/>
</dbReference>
<dbReference type="PANTHER" id="PTHR11117:SF24">
    <property type="entry name" value="PROTEIN FDRA"/>
    <property type="match status" value="1"/>
</dbReference>
<dbReference type="PANTHER" id="PTHR11117">
    <property type="entry name" value="SUCCINYL-COA LIGASE SUBUNIT ALPHA"/>
    <property type="match status" value="1"/>
</dbReference>
<dbReference type="RefSeq" id="WP_084666736.1">
    <property type="nucleotide sequence ID" value="NZ_LT838272.1"/>
</dbReference>
<dbReference type="GO" id="GO:0009361">
    <property type="term" value="C:succinate-CoA ligase complex (ADP-forming)"/>
    <property type="evidence" value="ECO:0007669"/>
    <property type="project" value="TreeGrafter"/>
</dbReference>